<evidence type="ECO:0000259" key="2">
    <source>
        <dbReference type="Pfam" id="PF13649"/>
    </source>
</evidence>
<dbReference type="PANTHER" id="PTHR43667:SF2">
    <property type="entry name" value="FATTY ACID C-METHYL TRANSFERASE"/>
    <property type="match status" value="1"/>
</dbReference>
<dbReference type="AlphaFoldDB" id="A0A6B2P1V4"/>
<dbReference type="Gene3D" id="3.40.50.150">
    <property type="entry name" value="Vaccinia Virus protein VP39"/>
    <property type="match status" value="1"/>
</dbReference>
<dbReference type="RefSeq" id="WP_164133048.1">
    <property type="nucleotide sequence ID" value="NZ_JAAGOX010000057.1"/>
</dbReference>
<sequence>MATSSDWSRGYQARAAYFDTAQPNAAPVMIDLSLTVAGYRPPRNGDRFRYVEFGCGSAFNLILLAALHPEAKFLGVDFMPEHVATARALIEDAGLDNITIREAAFSDLLDEGDPEPFDYAALHGVWTWVAPEVQAELVALLGRWLKPGGVAYFGYAAAAGWAAPEPIRHLFRSIPKLAGAAGYDAARNAVTHWLEAVEPPGVTKMWDLLSSLPDLYLAHDLGAEFGRPVWLSDLQTALAPAKLTFAAPCDLAEQFDILRFRDKVLTFVTEAAKAGWGETARDLASKRSFRADLFVRGAPRLSGAERNRRLKAMTVALWPPLLDEEHDVAQTRDAFPLTADINREVNDILAEGPLTLGDFVASSSFDTRKALQAVLLSMALEQVRTITPQHSKAEQSVARLHQVLRARHGDGMRLPGIASPRLGCPVCLKPSDIRAFADPQNASAAHQTGLERLGL</sequence>
<dbReference type="PANTHER" id="PTHR43667">
    <property type="entry name" value="CYCLOPROPANE-FATTY-ACYL-PHOSPHOLIPID SYNTHASE"/>
    <property type="match status" value="1"/>
</dbReference>
<gene>
    <name evidence="3" type="ORF">G0P99_24115</name>
</gene>
<dbReference type="Pfam" id="PF13649">
    <property type="entry name" value="Methyltransf_25"/>
    <property type="match status" value="1"/>
</dbReference>
<protein>
    <submittedName>
        <fullName evidence="3">Methyltransferase domain-containing protein</fullName>
    </submittedName>
</protein>
<reference evidence="3" key="1">
    <citation type="submission" date="2020-02" db="EMBL/GenBank/DDBJ databases">
        <title>Delineation of the pyrene-degrading pathway in Roseobacter clade bacteria by genomic analysis.</title>
        <authorList>
            <person name="Zhou H."/>
            <person name="Wang H."/>
        </authorList>
    </citation>
    <scope>NUCLEOTIDE SEQUENCE</scope>
    <source>
        <strain evidence="3">PrR005</strain>
    </source>
</reference>
<dbReference type="EMBL" id="JAAGOX010000057">
    <property type="protein sequence ID" value="NDW48045.1"/>
    <property type="molecule type" value="Genomic_DNA"/>
</dbReference>
<dbReference type="GO" id="GO:0032259">
    <property type="term" value="P:methylation"/>
    <property type="evidence" value="ECO:0007669"/>
    <property type="project" value="UniProtKB-KW"/>
</dbReference>
<dbReference type="InterPro" id="IPR050723">
    <property type="entry name" value="CFA/CMAS"/>
</dbReference>
<feature type="domain" description="Methyltransferase regulatory" evidence="1">
    <location>
        <begin position="214"/>
        <end position="296"/>
    </location>
</feature>
<organism evidence="3">
    <name type="scientific">Ruegeria sp. PrR005</name>
    <dbReference type="NCBI Taxonomy" id="2706882"/>
    <lineage>
        <taxon>Bacteria</taxon>
        <taxon>Pseudomonadati</taxon>
        <taxon>Pseudomonadota</taxon>
        <taxon>Alphaproteobacteria</taxon>
        <taxon>Rhodobacterales</taxon>
        <taxon>Roseobacteraceae</taxon>
        <taxon>Ruegeria</taxon>
    </lineage>
</organism>
<dbReference type="SUPFAM" id="SSF53335">
    <property type="entry name" value="S-adenosyl-L-methionine-dependent methyltransferases"/>
    <property type="match status" value="1"/>
</dbReference>
<dbReference type="Pfam" id="PF10119">
    <property type="entry name" value="MethyTransf_Reg"/>
    <property type="match status" value="1"/>
</dbReference>
<keyword evidence="3" id="KW-0489">Methyltransferase</keyword>
<proteinExistence type="predicted"/>
<dbReference type="InterPro" id="IPR029063">
    <property type="entry name" value="SAM-dependent_MTases_sf"/>
</dbReference>
<evidence type="ECO:0000259" key="1">
    <source>
        <dbReference type="Pfam" id="PF10119"/>
    </source>
</evidence>
<evidence type="ECO:0000313" key="3">
    <source>
        <dbReference type="EMBL" id="NDW48045.1"/>
    </source>
</evidence>
<name>A0A6B2P1V4_9RHOB</name>
<keyword evidence="3" id="KW-0808">Transferase</keyword>
<accession>A0A6B2P1V4</accession>
<dbReference type="InterPro" id="IPR018773">
    <property type="entry name" value="MeTrfase_reg_dom_prd"/>
</dbReference>
<dbReference type="InterPro" id="IPR041698">
    <property type="entry name" value="Methyltransf_25"/>
</dbReference>
<feature type="domain" description="Methyltransferase" evidence="2">
    <location>
        <begin position="52"/>
        <end position="149"/>
    </location>
</feature>
<dbReference type="CDD" id="cd02440">
    <property type="entry name" value="AdoMet_MTases"/>
    <property type="match status" value="1"/>
</dbReference>
<dbReference type="GO" id="GO:0008168">
    <property type="term" value="F:methyltransferase activity"/>
    <property type="evidence" value="ECO:0007669"/>
    <property type="project" value="UniProtKB-KW"/>
</dbReference>
<comment type="caution">
    <text evidence="3">The sequence shown here is derived from an EMBL/GenBank/DDBJ whole genome shotgun (WGS) entry which is preliminary data.</text>
</comment>